<dbReference type="AlphaFoldDB" id="A0A2R8AA98"/>
<dbReference type="EMBL" id="OMKW01000002">
    <property type="protein sequence ID" value="SPF29143.1"/>
    <property type="molecule type" value="Genomic_DNA"/>
</dbReference>
<dbReference type="InterPro" id="IPR036396">
    <property type="entry name" value="Cyt_P450_sf"/>
</dbReference>
<dbReference type="GO" id="GO:0020037">
    <property type="term" value="F:heme binding"/>
    <property type="evidence" value="ECO:0007669"/>
    <property type="project" value="InterPro"/>
</dbReference>
<dbReference type="PANTHER" id="PTHR46696">
    <property type="entry name" value="P450, PUTATIVE (EUROFUNG)-RELATED"/>
    <property type="match status" value="1"/>
</dbReference>
<evidence type="ECO:0000256" key="7">
    <source>
        <dbReference type="ARBA" id="ARBA00043906"/>
    </source>
</evidence>
<evidence type="ECO:0000256" key="4">
    <source>
        <dbReference type="ARBA" id="ARBA00023002"/>
    </source>
</evidence>
<protein>
    <submittedName>
        <fullName evidence="8">Biotin biosynthesis cytochrome P450</fullName>
        <ecNumber evidence="8">1.14.14.46</ecNumber>
    </submittedName>
</protein>
<keyword evidence="4 8" id="KW-0560">Oxidoreductase</keyword>
<dbReference type="Gene3D" id="1.10.630.10">
    <property type="entry name" value="Cytochrome P450"/>
    <property type="match status" value="1"/>
</dbReference>
<dbReference type="PRINTS" id="PR00359">
    <property type="entry name" value="BP450"/>
</dbReference>
<sequence length="386" mass="43317">MSLPRLSQSPLEHPFVQDPYPFYEIARAAGPLFHWEEYGHACAAGHAEVNAILRDRRFGRENPFPKPTPPHLEPFYAVDRLSMLEREPPEHTRLRRLVMRDFTSRRVSAMTPEIEALAHRLIDEMPPEGDLLSSFCETLPVIVICRLLGVPEDMAPQLLRWSHAMVAMYQVRRDRVVEDAAVAATLDFTAYLQSYIAERRADPREDLISALIAADEDRLNEDELIATCILLLNAGHEATVHALGNGVKTLISNDMWHPHDPDLLTEEILRFDPPLHMFTRFAMEDVEVGGHHFAKGEVVGLMLASANRDEAVFADAARFDPTRTPGPQLSLGAGLHFCVGAPLAKLEVATALPILIARCPDLRIIEPPVYADRYHFHGLEKLICAT</sequence>
<dbReference type="GO" id="GO:0004497">
    <property type="term" value="F:monooxygenase activity"/>
    <property type="evidence" value="ECO:0007669"/>
    <property type="project" value="UniProtKB-KW"/>
</dbReference>
<evidence type="ECO:0000256" key="2">
    <source>
        <dbReference type="ARBA" id="ARBA00022617"/>
    </source>
</evidence>
<dbReference type="GO" id="GO:0005506">
    <property type="term" value="F:iron ion binding"/>
    <property type="evidence" value="ECO:0007669"/>
    <property type="project" value="InterPro"/>
</dbReference>
<dbReference type="PANTHER" id="PTHR46696:SF1">
    <property type="entry name" value="CYTOCHROME P450 YJIB-RELATED"/>
    <property type="match status" value="1"/>
</dbReference>
<keyword evidence="3" id="KW-0479">Metal-binding</keyword>
<evidence type="ECO:0000256" key="6">
    <source>
        <dbReference type="ARBA" id="ARBA00023033"/>
    </source>
</evidence>
<organism evidence="8 9">
    <name type="scientific">Pontivivens insulae</name>
    <dbReference type="NCBI Taxonomy" id="1639689"/>
    <lineage>
        <taxon>Bacteria</taxon>
        <taxon>Pseudomonadati</taxon>
        <taxon>Pseudomonadota</taxon>
        <taxon>Alphaproteobacteria</taxon>
        <taxon>Rhodobacterales</taxon>
        <taxon>Paracoccaceae</taxon>
        <taxon>Pontivivens</taxon>
    </lineage>
</organism>
<dbReference type="EC" id="1.14.14.46" evidence="8"/>
<gene>
    <name evidence="8" type="primary">bioI</name>
    <name evidence="8" type="ORF">POI8812_01450</name>
</gene>
<reference evidence="8 9" key="1">
    <citation type="submission" date="2018-03" db="EMBL/GenBank/DDBJ databases">
        <authorList>
            <person name="Keele B.F."/>
        </authorList>
    </citation>
    <scope>NUCLEOTIDE SEQUENCE [LARGE SCALE GENOMIC DNA]</scope>
    <source>
        <strain evidence="8 9">CeCT 8812</strain>
    </source>
</reference>
<accession>A0A2R8AA98</accession>
<comment type="function">
    <text evidence="7">Cytochromes P450 are a group of heme-thiolate monooxygenases. They oxidize a variety of structurally unrelated compounds, including steroids, fatty acids, and xenobiotics.</text>
</comment>
<dbReference type="CDD" id="cd20625">
    <property type="entry name" value="CYP164-like"/>
    <property type="match status" value="1"/>
</dbReference>
<dbReference type="FunFam" id="1.10.630.10:FF:000018">
    <property type="entry name" value="Cytochrome P450 monooxygenase"/>
    <property type="match status" value="1"/>
</dbReference>
<keyword evidence="2" id="KW-0349">Heme</keyword>
<dbReference type="SUPFAM" id="SSF48264">
    <property type="entry name" value="Cytochrome P450"/>
    <property type="match status" value="1"/>
</dbReference>
<dbReference type="Proteomes" id="UP000244932">
    <property type="component" value="Unassembled WGS sequence"/>
</dbReference>
<keyword evidence="9" id="KW-1185">Reference proteome</keyword>
<proteinExistence type="inferred from homology"/>
<evidence type="ECO:0000313" key="8">
    <source>
        <dbReference type="EMBL" id="SPF29143.1"/>
    </source>
</evidence>
<evidence type="ECO:0000256" key="3">
    <source>
        <dbReference type="ARBA" id="ARBA00022723"/>
    </source>
</evidence>
<dbReference type="RefSeq" id="WP_108781865.1">
    <property type="nucleotide sequence ID" value="NZ_OMKW01000002.1"/>
</dbReference>
<dbReference type="InterPro" id="IPR002397">
    <property type="entry name" value="Cyt_P450_B"/>
</dbReference>
<dbReference type="Pfam" id="PF00067">
    <property type="entry name" value="p450"/>
    <property type="match status" value="1"/>
</dbReference>
<keyword evidence="6" id="KW-0503">Monooxygenase</keyword>
<evidence type="ECO:0000256" key="5">
    <source>
        <dbReference type="ARBA" id="ARBA00023004"/>
    </source>
</evidence>
<evidence type="ECO:0000256" key="1">
    <source>
        <dbReference type="ARBA" id="ARBA00010617"/>
    </source>
</evidence>
<keyword evidence="5" id="KW-0408">Iron</keyword>
<dbReference type="GO" id="GO:0016705">
    <property type="term" value="F:oxidoreductase activity, acting on paired donors, with incorporation or reduction of molecular oxygen"/>
    <property type="evidence" value="ECO:0007669"/>
    <property type="project" value="InterPro"/>
</dbReference>
<dbReference type="InterPro" id="IPR001128">
    <property type="entry name" value="Cyt_P450"/>
</dbReference>
<dbReference type="OrthoDB" id="9801155at2"/>
<comment type="similarity">
    <text evidence="1">Belongs to the cytochrome P450 family.</text>
</comment>
<name>A0A2R8AA98_9RHOB</name>
<evidence type="ECO:0000313" key="9">
    <source>
        <dbReference type="Proteomes" id="UP000244932"/>
    </source>
</evidence>